<accession>A0A9P5XH42</accession>
<evidence type="ECO:0000313" key="1">
    <source>
        <dbReference type="EMBL" id="KAF9450838.1"/>
    </source>
</evidence>
<dbReference type="AlphaFoldDB" id="A0A9P5XH42"/>
<name>A0A9P5XH42_9AGAR</name>
<keyword evidence="2" id="KW-1185">Reference proteome</keyword>
<comment type="caution">
    <text evidence="1">The sequence shown here is derived from an EMBL/GenBank/DDBJ whole genome shotgun (WGS) entry which is preliminary data.</text>
</comment>
<dbReference type="EMBL" id="MU151096">
    <property type="protein sequence ID" value="KAF9450838.1"/>
    <property type="molecule type" value="Genomic_DNA"/>
</dbReference>
<protein>
    <submittedName>
        <fullName evidence="1">Uncharacterized protein</fullName>
    </submittedName>
</protein>
<proteinExistence type="predicted"/>
<sequence length="59" mass="6734">MYYIHPYFLSSLFRLGCRPRDDRAHLCSLLNLGSKAEGSKSSEAFSAIQYLDSTLFSLR</sequence>
<dbReference type="Proteomes" id="UP000807342">
    <property type="component" value="Unassembled WGS sequence"/>
</dbReference>
<evidence type="ECO:0000313" key="2">
    <source>
        <dbReference type="Proteomes" id="UP000807342"/>
    </source>
</evidence>
<gene>
    <name evidence="1" type="ORF">P691DRAFT_809359</name>
</gene>
<reference evidence="1" key="1">
    <citation type="submission" date="2020-11" db="EMBL/GenBank/DDBJ databases">
        <authorList>
            <consortium name="DOE Joint Genome Institute"/>
            <person name="Ahrendt S."/>
            <person name="Riley R."/>
            <person name="Andreopoulos W."/>
            <person name="Labutti K."/>
            <person name="Pangilinan J."/>
            <person name="Ruiz-Duenas F.J."/>
            <person name="Barrasa J.M."/>
            <person name="Sanchez-Garcia M."/>
            <person name="Camarero S."/>
            <person name="Miyauchi S."/>
            <person name="Serrano A."/>
            <person name="Linde D."/>
            <person name="Babiker R."/>
            <person name="Drula E."/>
            <person name="Ayuso-Fernandez I."/>
            <person name="Pacheco R."/>
            <person name="Padilla G."/>
            <person name="Ferreira P."/>
            <person name="Barriuso J."/>
            <person name="Kellner H."/>
            <person name="Castanera R."/>
            <person name="Alfaro M."/>
            <person name="Ramirez L."/>
            <person name="Pisabarro A.G."/>
            <person name="Kuo A."/>
            <person name="Tritt A."/>
            <person name="Lipzen A."/>
            <person name="He G."/>
            <person name="Yan M."/>
            <person name="Ng V."/>
            <person name="Cullen D."/>
            <person name="Martin F."/>
            <person name="Rosso M.-N."/>
            <person name="Henrissat B."/>
            <person name="Hibbett D."/>
            <person name="Martinez A.T."/>
            <person name="Grigoriev I.V."/>
        </authorList>
    </citation>
    <scope>NUCLEOTIDE SEQUENCE</scope>
    <source>
        <strain evidence="1">MF-IS2</strain>
    </source>
</reference>
<organism evidence="1 2">
    <name type="scientific">Macrolepiota fuliginosa MF-IS2</name>
    <dbReference type="NCBI Taxonomy" id="1400762"/>
    <lineage>
        <taxon>Eukaryota</taxon>
        <taxon>Fungi</taxon>
        <taxon>Dikarya</taxon>
        <taxon>Basidiomycota</taxon>
        <taxon>Agaricomycotina</taxon>
        <taxon>Agaricomycetes</taxon>
        <taxon>Agaricomycetidae</taxon>
        <taxon>Agaricales</taxon>
        <taxon>Agaricineae</taxon>
        <taxon>Agaricaceae</taxon>
        <taxon>Macrolepiota</taxon>
    </lineage>
</organism>